<keyword evidence="2 6" id="KW-0238">DNA-binding</keyword>
<dbReference type="GO" id="GO:0043565">
    <property type="term" value="F:sequence-specific DNA binding"/>
    <property type="evidence" value="ECO:0007669"/>
    <property type="project" value="InterPro"/>
</dbReference>
<gene>
    <name evidence="6" type="ORF">EV201_0119</name>
</gene>
<dbReference type="SUPFAM" id="SSF101898">
    <property type="entry name" value="NHL repeat"/>
    <property type="match status" value="1"/>
</dbReference>
<accession>A0A4Q7VHE3</accession>
<dbReference type="GO" id="GO:0003700">
    <property type="term" value="F:DNA-binding transcription factor activity"/>
    <property type="evidence" value="ECO:0007669"/>
    <property type="project" value="InterPro"/>
</dbReference>
<dbReference type="PROSITE" id="PS00041">
    <property type="entry name" value="HTH_ARAC_FAMILY_1"/>
    <property type="match status" value="1"/>
</dbReference>
<keyword evidence="4" id="KW-1133">Transmembrane helix</keyword>
<dbReference type="InterPro" id="IPR013783">
    <property type="entry name" value="Ig-like_fold"/>
</dbReference>
<dbReference type="SUPFAM" id="SSF63829">
    <property type="entry name" value="Calcium-dependent phosphotriesterase"/>
    <property type="match status" value="1"/>
</dbReference>
<keyword evidence="7" id="KW-1185">Reference proteome</keyword>
<evidence type="ECO:0000259" key="5">
    <source>
        <dbReference type="PROSITE" id="PS01124"/>
    </source>
</evidence>
<evidence type="ECO:0000256" key="3">
    <source>
        <dbReference type="ARBA" id="ARBA00023163"/>
    </source>
</evidence>
<feature type="transmembrane region" description="Helical" evidence="4">
    <location>
        <begin position="741"/>
        <end position="759"/>
    </location>
</feature>
<dbReference type="InterPro" id="IPR020449">
    <property type="entry name" value="Tscrpt_reg_AraC-type_HTH"/>
</dbReference>
<dbReference type="InterPro" id="IPR011047">
    <property type="entry name" value="Quinoprotein_ADH-like_sf"/>
</dbReference>
<proteinExistence type="predicted"/>
<keyword evidence="3" id="KW-0804">Transcription</keyword>
<dbReference type="InterPro" id="IPR018062">
    <property type="entry name" value="HTH_AraC-typ_CS"/>
</dbReference>
<dbReference type="SMART" id="SM00342">
    <property type="entry name" value="HTH_ARAC"/>
    <property type="match status" value="1"/>
</dbReference>
<dbReference type="SUPFAM" id="SSF46689">
    <property type="entry name" value="Homeodomain-like"/>
    <property type="match status" value="1"/>
</dbReference>
<dbReference type="Gene3D" id="1.10.10.60">
    <property type="entry name" value="Homeodomain-like"/>
    <property type="match status" value="1"/>
</dbReference>
<organism evidence="6 7">
    <name type="scientific">Ancylomarina subtilis</name>
    <dbReference type="NCBI Taxonomy" id="1639035"/>
    <lineage>
        <taxon>Bacteria</taxon>
        <taxon>Pseudomonadati</taxon>
        <taxon>Bacteroidota</taxon>
        <taxon>Bacteroidia</taxon>
        <taxon>Marinilabiliales</taxon>
        <taxon>Marinifilaceae</taxon>
        <taxon>Ancylomarina</taxon>
    </lineage>
</organism>
<dbReference type="EMBL" id="SHKN01000001">
    <property type="protein sequence ID" value="RZT95499.1"/>
    <property type="molecule type" value="Genomic_DNA"/>
</dbReference>
<dbReference type="AlphaFoldDB" id="A0A4Q7VHE3"/>
<evidence type="ECO:0000313" key="7">
    <source>
        <dbReference type="Proteomes" id="UP000293562"/>
    </source>
</evidence>
<name>A0A4Q7VHE3_9BACT</name>
<dbReference type="SUPFAM" id="SSF50998">
    <property type="entry name" value="Quinoprotein alcohol dehydrogenase-like"/>
    <property type="match status" value="1"/>
</dbReference>
<evidence type="ECO:0000313" key="6">
    <source>
        <dbReference type="EMBL" id="RZT95499.1"/>
    </source>
</evidence>
<evidence type="ECO:0000256" key="1">
    <source>
        <dbReference type="ARBA" id="ARBA00023015"/>
    </source>
</evidence>
<dbReference type="Pfam" id="PF07494">
    <property type="entry name" value="Reg_prop"/>
    <property type="match status" value="1"/>
</dbReference>
<dbReference type="PANTHER" id="PTHR43280">
    <property type="entry name" value="ARAC-FAMILY TRANSCRIPTIONAL REGULATOR"/>
    <property type="match status" value="1"/>
</dbReference>
<dbReference type="InterPro" id="IPR011110">
    <property type="entry name" value="Reg_prop"/>
</dbReference>
<reference evidence="6 7" key="1">
    <citation type="submission" date="2019-02" db="EMBL/GenBank/DDBJ databases">
        <title>Genomic Encyclopedia of Type Strains, Phase IV (KMG-IV): sequencing the most valuable type-strain genomes for metagenomic binning, comparative biology and taxonomic classification.</title>
        <authorList>
            <person name="Goeker M."/>
        </authorList>
    </citation>
    <scope>NUCLEOTIDE SEQUENCE [LARGE SCALE GENOMIC DNA]</scope>
    <source>
        <strain evidence="6 7">DSM 28825</strain>
    </source>
</reference>
<dbReference type="Pfam" id="PF12833">
    <property type="entry name" value="HTH_18"/>
    <property type="match status" value="1"/>
</dbReference>
<dbReference type="PANTHER" id="PTHR43280:SF2">
    <property type="entry name" value="HTH-TYPE TRANSCRIPTIONAL REGULATOR EXSA"/>
    <property type="match status" value="1"/>
</dbReference>
<comment type="caution">
    <text evidence="6">The sequence shown here is derived from an EMBL/GenBank/DDBJ whole genome shotgun (WGS) entry which is preliminary data.</text>
</comment>
<protein>
    <submittedName>
        <fullName evidence="6">AraC-like DNA-binding protein</fullName>
    </submittedName>
</protein>
<evidence type="ECO:0000256" key="2">
    <source>
        <dbReference type="ARBA" id="ARBA00023125"/>
    </source>
</evidence>
<dbReference type="Gene3D" id="2.60.40.10">
    <property type="entry name" value="Immunoglobulins"/>
    <property type="match status" value="1"/>
</dbReference>
<evidence type="ECO:0000256" key="4">
    <source>
        <dbReference type="SAM" id="Phobius"/>
    </source>
</evidence>
<feature type="domain" description="HTH araC/xylS-type" evidence="5">
    <location>
        <begin position="795"/>
        <end position="894"/>
    </location>
</feature>
<dbReference type="OrthoDB" id="681130at2"/>
<dbReference type="InterPro" id="IPR009057">
    <property type="entry name" value="Homeodomain-like_sf"/>
</dbReference>
<keyword evidence="1" id="KW-0805">Transcription regulation</keyword>
<dbReference type="Proteomes" id="UP000293562">
    <property type="component" value="Unassembled WGS sequence"/>
</dbReference>
<keyword evidence="4" id="KW-0812">Transmembrane</keyword>
<dbReference type="PROSITE" id="PS01124">
    <property type="entry name" value="HTH_ARAC_FAMILY_2"/>
    <property type="match status" value="1"/>
</dbReference>
<dbReference type="InterPro" id="IPR015943">
    <property type="entry name" value="WD40/YVTN_repeat-like_dom_sf"/>
</dbReference>
<dbReference type="PRINTS" id="PR00032">
    <property type="entry name" value="HTHARAC"/>
</dbReference>
<keyword evidence="4" id="KW-0472">Membrane</keyword>
<sequence>MMFFQFGRLGTSLIFLSLSFNANNTMIKAFLTSIFLLLLICSSKLQADQHFQNFHKYTTEHGIANNTILSIFQDSVGRIWIGCLEGLSLYDGSKFISFKNSDSLASNTIVFIDQINTNQLLLGTNKGNYIFSITEKTFTKILLPENENSPATALFRIKKKTFICSLKGIYEYNTQTHSGQKVHERPISCKQLSPDNKILLGTNNNGIWEANLKVDKLELSQFFATLTNESIKAIRFQRDGTPVILSEKGLWLGSKDRAKHVISGTFSSLDISPQDELLLGTHGQFIQQVYHKNEKFALKDYIGQDNKIFNDYFDAHINVLFKDHSGVIWIGTTRAGLDRIDRKKITYNKYKNKSQPHNPEAGYINALTQSEDGKIWVGTSGKGLYLLNKEKKELVPVKILNQNMDTLYIEALLQNKNNLYIGTRYHGIIVAKYPPRNFNQIRLSGQIYSSKAGLEKMDYIYSLKHFNNQLYISSAKGTFKYDFKTKHTEIIDSRPSINIKMDSLNNKWIVSDDMSLFFNQTQIKLETEVSDILLSKNQGIWVPTSKGLAFIENENKTPVFYNPPQKVIEFTSIKEDQQGNLWLGSRMGIYQFKPESKIFSTYQITGGAKANSFNHGKILQTSQDEFYWGSNDGLVSIRPFPGEYLPPAAFEVERDSLKNPAVFQVNNYSFNHQDDNSIAYRFSHPDSVWHLIAQNNAILDFSDLKKGSYTINISAVNADGLFNKSYQTINFDIENSNKSGLNWWLLLIVSLTGTIIIFFKRKQTPNPIEESESCSLIETPEDKIYNEWMCDDFMQKAIKIIEENLSNTSFGVSELYLSMQMSKSNFYRKLKTITDLSPNELIRFIRLQKSTQMLITPNLSVNEIAYEVGFNTPSYFTRCFKQQYGIAPSEYKEHYDSIYAIAE</sequence>
<dbReference type="InterPro" id="IPR018060">
    <property type="entry name" value="HTH_AraC"/>
</dbReference>
<dbReference type="Gene3D" id="2.130.10.10">
    <property type="entry name" value="YVTN repeat-like/Quinoprotein amine dehydrogenase"/>
    <property type="match status" value="3"/>
</dbReference>